<dbReference type="EMBL" id="DF973286">
    <property type="protein sequence ID" value="GAU24191.1"/>
    <property type="molecule type" value="Genomic_DNA"/>
</dbReference>
<evidence type="ECO:0008006" key="5">
    <source>
        <dbReference type="Google" id="ProtNLM"/>
    </source>
</evidence>
<name>A0A2Z6LXE4_TRISU</name>
<keyword evidence="1" id="KW-0175">Coiled coil</keyword>
<dbReference type="PANTHER" id="PTHR31549">
    <property type="entry name" value="PROTEIN, PUTATIVE (DUF247)-RELATED-RELATED"/>
    <property type="match status" value="1"/>
</dbReference>
<dbReference type="Proteomes" id="UP000242715">
    <property type="component" value="Unassembled WGS sequence"/>
</dbReference>
<dbReference type="PANTHER" id="PTHR31549:SF191">
    <property type="entry name" value="DUF247 DOMAIN PROTEIN"/>
    <property type="match status" value="1"/>
</dbReference>
<proteinExistence type="predicted"/>
<feature type="transmembrane region" description="Helical" evidence="2">
    <location>
        <begin position="460"/>
        <end position="483"/>
    </location>
</feature>
<sequence>MASHNILEEKFVELQKAEKITRSSQPKIQRVPQHLRNRKKFKQHYSPKLVSIGPIHHGNANLKLGEKYKLIWAAQYIEDNGLDPHILHKKIADNIGKLKGLFADDVLSLTGKGECLEGFGSLDEKLSWMLFLDGCSLLNILLDNADLKDDQDILVTMDVLLLENQLPYLVLKLLWRNNDETELINTMKEFLKSTHWGKPENETKLKDTKKNVLKSDNLKTRLSCCFEDQTKKKDEEEQQHKKNKEEVEEEVEELSIQLVSILNESESEYELPRVHLLDLQRKIILASKTKGNQDQKNSNENTEMITYRNIQDLRAVGIKLKSSATRSPKDIDFSEGWFAAKLILPEIVVDDTTAVSFLNLIAYEMCPDFENDYGISSFASFMDSLIDYPEDVRKLRSKGILLNNLGSDEEVANLFNIISMDLVFDSKTYREVTEKIHKHYCHKYKTWIALGVHTYFNNPWTFIAFLAAFVALSLTFVQTWFAINPNEKKK</sequence>
<evidence type="ECO:0000313" key="3">
    <source>
        <dbReference type="EMBL" id="GAU24191.1"/>
    </source>
</evidence>
<evidence type="ECO:0000313" key="4">
    <source>
        <dbReference type="Proteomes" id="UP000242715"/>
    </source>
</evidence>
<dbReference type="OrthoDB" id="1849062at2759"/>
<protein>
    <recommendedName>
        <fullName evidence="5">DUF247 domain-containing protein</fullName>
    </recommendedName>
</protein>
<dbReference type="InterPro" id="IPR004158">
    <property type="entry name" value="DUF247_pln"/>
</dbReference>
<evidence type="ECO:0000256" key="2">
    <source>
        <dbReference type="SAM" id="Phobius"/>
    </source>
</evidence>
<organism evidence="3 4">
    <name type="scientific">Trifolium subterraneum</name>
    <name type="common">Subterranean clover</name>
    <dbReference type="NCBI Taxonomy" id="3900"/>
    <lineage>
        <taxon>Eukaryota</taxon>
        <taxon>Viridiplantae</taxon>
        <taxon>Streptophyta</taxon>
        <taxon>Embryophyta</taxon>
        <taxon>Tracheophyta</taxon>
        <taxon>Spermatophyta</taxon>
        <taxon>Magnoliopsida</taxon>
        <taxon>eudicotyledons</taxon>
        <taxon>Gunneridae</taxon>
        <taxon>Pentapetalae</taxon>
        <taxon>rosids</taxon>
        <taxon>fabids</taxon>
        <taxon>Fabales</taxon>
        <taxon>Fabaceae</taxon>
        <taxon>Papilionoideae</taxon>
        <taxon>50 kb inversion clade</taxon>
        <taxon>NPAAA clade</taxon>
        <taxon>Hologalegina</taxon>
        <taxon>IRL clade</taxon>
        <taxon>Trifolieae</taxon>
        <taxon>Trifolium</taxon>
    </lineage>
</organism>
<dbReference type="Pfam" id="PF03140">
    <property type="entry name" value="DUF247"/>
    <property type="match status" value="1"/>
</dbReference>
<keyword evidence="2" id="KW-0472">Membrane</keyword>
<feature type="coiled-coil region" evidence="1">
    <location>
        <begin position="226"/>
        <end position="264"/>
    </location>
</feature>
<evidence type="ECO:0000256" key="1">
    <source>
        <dbReference type="SAM" id="Coils"/>
    </source>
</evidence>
<keyword evidence="2" id="KW-0812">Transmembrane</keyword>
<reference evidence="4" key="1">
    <citation type="journal article" date="2017" name="Front. Plant Sci.">
        <title>Climate Clever Clovers: New Paradigm to Reduce the Environmental Footprint of Ruminants by Breeding Low Methanogenic Forages Utilizing Haplotype Variation.</title>
        <authorList>
            <person name="Kaur P."/>
            <person name="Appels R."/>
            <person name="Bayer P.E."/>
            <person name="Keeble-Gagnere G."/>
            <person name="Wang J."/>
            <person name="Hirakawa H."/>
            <person name="Shirasawa K."/>
            <person name="Vercoe P."/>
            <person name="Stefanova K."/>
            <person name="Durmic Z."/>
            <person name="Nichols P."/>
            <person name="Revell C."/>
            <person name="Isobe S.N."/>
            <person name="Edwards D."/>
            <person name="Erskine W."/>
        </authorList>
    </citation>
    <scope>NUCLEOTIDE SEQUENCE [LARGE SCALE GENOMIC DNA]</scope>
    <source>
        <strain evidence="4">cv. Daliak</strain>
    </source>
</reference>
<accession>A0A2Z6LXE4</accession>
<keyword evidence="4" id="KW-1185">Reference proteome</keyword>
<gene>
    <name evidence="3" type="ORF">TSUD_23280</name>
</gene>
<dbReference type="AlphaFoldDB" id="A0A2Z6LXE4"/>
<keyword evidence="2" id="KW-1133">Transmembrane helix</keyword>